<comment type="similarity">
    <text evidence="3">Belongs to the glycosyltransferase 7 family.</text>
</comment>
<dbReference type="AlphaFoldDB" id="A0A7S1UR56"/>
<gene>
    <name evidence="13" type="ORF">GOCE00092_LOCUS4572</name>
</gene>
<evidence type="ECO:0000256" key="9">
    <source>
        <dbReference type="ARBA" id="ARBA00023136"/>
    </source>
</evidence>
<dbReference type="Gene3D" id="2.20.70.10">
    <property type="match status" value="1"/>
</dbReference>
<evidence type="ECO:0000256" key="4">
    <source>
        <dbReference type="ARBA" id="ARBA00022676"/>
    </source>
</evidence>
<dbReference type="InterPro" id="IPR001202">
    <property type="entry name" value="WW_dom"/>
</dbReference>
<feature type="compositionally biased region" description="Low complexity" evidence="11">
    <location>
        <begin position="81"/>
        <end position="91"/>
    </location>
</feature>
<dbReference type="SMART" id="SM00456">
    <property type="entry name" value="WW"/>
    <property type="match status" value="1"/>
</dbReference>
<name>A0A7S1UR56_9STRA</name>
<feature type="domain" description="WW" evidence="12">
    <location>
        <begin position="9"/>
        <end position="43"/>
    </location>
</feature>
<evidence type="ECO:0000256" key="5">
    <source>
        <dbReference type="ARBA" id="ARBA00022679"/>
    </source>
</evidence>
<evidence type="ECO:0000313" key="13">
    <source>
        <dbReference type="EMBL" id="CAD9275664.1"/>
    </source>
</evidence>
<evidence type="ECO:0000256" key="3">
    <source>
        <dbReference type="ARBA" id="ARBA00005735"/>
    </source>
</evidence>
<dbReference type="EMBL" id="HBGK01008787">
    <property type="protein sequence ID" value="CAD9275664.1"/>
    <property type="molecule type" value="Transcribed_RNA"/>
</dbReference>
<dbReference type="PANTHER" id="PTHR19300">
    <property type="entry name" value="BETA-1,4-GALACTOSYLTRANSFERASE"/>
    <property type="match status" value="1"/>
</dbReference>
<proteinExistence type="inferred from homology"/>
<feature type="compositionally biased region" description="Basic and acidic residues" evidence="11">
    <location>
        <begin position="58"/>
        <end position="68"/>
    </location>
</feature>
<dbReference type="Gene3D" id="3.90.550.10">
    <property type="entry name" value="Spore Coat Polysaccharide Biosynthesis Protein SpsA, Chain A"/>
    <property type="match status" value="1"/>
</dbReference>
<evidence type="ECO:0000256" key="2">
    <source>
        <dbReference type="ARBA" id="ARBA00004922"/>
    </source>
</evidence>
<dbReference type="InterPro" id="IPR029044">
    <property type="entry name" value="Nucleotide-diphossugar_trans"/>
</dbReference>
<dbReference type="SUPFAM" id="SSF53448">
    <property type="entry name" value="Nucleotide-diphospho-sugar transferases"/>
    <property type="match status" value="1"/>
</dbReference>
<dbReference type="CDD" id="cd00201">
    <property type="entry name" value="WW"/>
    <property type="match status" value="1"/>
</dbReference>
<keyword evidence="4" id="KW-0328">Glycosyltransferase</keyword>
<dbReference type="InterPro" id="IPR027791">
    <property type="entry name" value="Galactosyl_T_C"/>
</dbReference>
<dbReference type="InterPro" id="IPR027995">
    <property type="entry name" value="Galactosyl_T_N"/>
</dbReference>
<evidence type="ECO:0000256" key="8">
    <source>
        <dbReference type="ARBA" id="ARBA00022989"/>
    </source>
</evidence>
<keyword evidence="5" id="KW-0808">Transferase</keyword>
<keyword evidence="7" id="KW-0735">Signal-anchor</keyword>
<accession>A0A7S1UR56</accession>
<evidence type="ECO:0000256" key="10">
    <source>
        <dbReference type="ARBA" id="ARBA00023180"/>
    </source>
</evidence>
<dbReference type="GO" id="GO:0005975">
    <property type="term" value="P:carbohydrate metabolic process"/>
    <property type="evidence" value="ECO:0007669"/>
    <property type="project" value="InterPro"/>
</dbReference>
<organism evidence="13">
    <name type="scientific">Grammatophora oceanica</name>
    <dbReference type="NCBI Taxonomy" id="210454"/>
    <lineage>
        <taxon>Eukaryota</taxon>
        <taxon>Sar</taxon>
        <taxon>Stramenopiles</taxon>
        <taxon>Ochrophyta</taxon>
        <taxon>Bacillariophyta</taxon>
        <taxon>Fragilariophyceae</taxon>
        <taxon>Fragilariophycidae</taxon>
        <taxon>Rhabdonematales</taxon>
        <taxon>Grammatophoraceae</taxon>
        <taxon>Grammatophora</taxon>
    </lineage>
</organism>
<dbReference type="PRINTS" id="PR02050">
    <property type="entry name" value="B14GALTRFASE"/>
</dbReference>
<dbReference type="PANTHER" id="PTHR19300:SF57">
    <property type="entry name" value="BETA-1,4-N-ACETYLGALACTOSAMINYLTRANSFERASE"/>
    <property type="match status" value="1"/>
</dbReference>
<sequence>MSSDTDDDPPLPKGWTSHFSNSQKRTYYVHAASKHTQWHFPTASEAANPAKAKQRAAINRDQERKRQSGESLGSIVGNVVAPAKQQQQPAAKRQRRSDESSTSTSTAPFASADTTSVAIIVPYRDIHVAQKRSAHLKKFVPHMHQFLGKLLKKSKISAYHVYIVEQSDDQRKFNRGKLLNIGFDLARKSPKKHDVFIFHDVDLLPQDDLADWYCKFPTKPIHIARVWDRYSNNPKYFGGVVSFSSSDYRRINGYPNTFWGWGGEDDEMQKRLEACRIKWEWPPSGSLVDLEQMNLSQKLQFLRENKKWKCMVKWEALEEHDKTWKVNGLADLKYKVLENAFMDATKNASKVHVDVKLNANHWANDKCGVEYMPPPGGH</sequence>
<evidence type="ECO:0000256" key="11">
    <source>
        <dbReference type="SAM" id="MobiDB-lite"/>
    </source>
</evidence>
<keyword evidence="6" id="KW-0812">Transmembrane</keyword>
<feature type="compositionally biased region" description="Low complexity" evidence="11">
    <location>
        <begin position="100"/>
        <end position="109"/>
    </location>
</feature>
<dbReference type="GO" id="GO:0005794">
    <property type="term" value="C:Golgi apparatus"/>
    <property type="evidence" value="ECO:0007669"/>
    <property type="project" value="TreeGrafter"/>
</dbReference>
<comment type="pathway">
    <text evidence="2">Protein modification; protein glycosylation.</text>
</comment>
<dbReference type="GO" id="GO:0016020">
    <property type="term" value="C:membrane"/>
    <property type="evidence" value="ECO:0007669"/>
    <property type="project" value="UniProtKB-SubCell"/>
</dbReference>
<dbReference type="InterPro" id="IPR003859">
    <property type="entry name" value="Galactosyl_T"/>
</dbReference>
<keyword evidence="10" id="KW-0325">Glycoprotein</keyword>
<evidence type="ECO:0000259" key="12">
    <source>
        <dbReference type="PROSITE" id="PS50020"/>
    </source>
</evidence>
<dbReference type="Pfam" id="PF00397">
    <property type="entry name" value="WW"/>
    <property type="match status" value="1"/>
</dbReference>
<reference evidence="13" key="1">
    <citation type="submission" date="2021-01" db="EMBL/GenBank/DDBJ databases">
        <authorList>
            <person name="Corre E."/>
            <person name="Pelletier E."/>
            <person name="Niang G."/>
            <person name="Scheremetjew M."/>
            <person name="Finn R."/>
            <person name="Kale V."/>
            <person name="Holt S."/>
            <person name="Cochrane G."/>
            <person name="Meng A."/>
            <person name="Brown T."/>
            <person name="Cohen L."/>
        </authorList>
    </citation>
    <scope>NUCLEOTIDE SEQUENCE</scope>
    <source>
        <strain evidence="13">CCMP 410</strain>
    </source>
</reference>
<comment type="subcellular location">
    <subcellularLocation>
        <location evidence="1">Membrane</location>
        <topology evidence="1">Single-pass type II membrane protein</topology>
    </subcellularLocation>
</comment>
<dbReference type="PROSITE" id="PS50020">
    <property type="entry name" value="WW_DOMAIN_2"/>
    <property type="match status" value="1"/>
</dbReference>
<keyword evidence="8" id="KW-1133">Transmembrane helix</keyword>
<dbReference type="InterPro" id="IPR036020">
    <property type="entry name" value="WW_dom_sf"/>
</dbReference>
<dbReference type="PROSITE" id="PS01159">
    <property type="entry name" value="WW_DOMAIN_1"/>
    <property type="match status" value="1"/>
</dbReference>
<dbReference type="UniPathway" id="UPA00378"/>
<feature type="region of interest" description="Disordered" evidence="11">
    <location>
        <begin position="1"/>
        <end position="22"/>
    </location>
</feature>
<evidence type="ECO:0000256" key="7">
    <source>
        <dbReference type="ARBA" id="ARBA00022968"/>
    </source>
</evidence>
<dbReference type="Pfam" id="PF13733">
    <property type="entry name" value="Glyco_transf_7N"/>
    <property type="match status" value="1"/>
</dbReference>
<keyword evidence="9" id="KW-0472">Membrane</keyword>
<dbReference type="SUPFAM" id="SSF51045">
    <property type="entry name" value="WW domain"/>
    <property type="match status" value="1"/>
</dbReference>
<feature type="region of interest" description="Disordered" evidence="11">
    <location>
        <begin position="39"/>
        <end position="109"/>
    </location>
</feature>
<dbReference type="Pfam" id="PF02709">
    <property type="entry name" value="Glyco_transf_7C"/>
    <property type="match status" value="1"/>
</dbReference>
<feature type="compositionally biased region" description="Low complexity" evidence="11">
    <location>
        <begin position="46"/>
        <end position="57"/>
    </location>
</feature>
<protein>
    <recommendedName>
        <fullName evidence="12">WW domain-containing protein</fullName>
    </recommendedName>
</protein>
<evidence type="ECO:0000256" key="1">
    <source>
        <dbReference type="ARBA" id="ARBA00004606"/>
    </source>
</evidence>
<dbReference type="GO" id="GO:0008378">
    <property type="term" value="F:galactosyltransferase activity"/>
    <property type="evidence" value="ECO:0007669"/>
    <property type="project" value="TreeGrafter"/>
</dbReference>
<evidence type="ECO:0000256" key="6">
    <source>
        <dbReference type="ARBA" id="ARBA00022692"/>
    </source>
</evidence>